<proteinExistence type="predicted"/>
<dbReference type="EMBL" id="MK500509">
    <property type="protein sequence ID" value="QBK91062.1"/>
    <property type="molecule type" value="Genomic_DNA"/>
</dbReference>
<accession>A0A481Z6N3</accession>
<evidence type="ECO:0000313" key="1">
    <source>
        <dbReference type="EMBL" id="QBK91062.1"/>
    </source>
</evidence>
<protein>
    <submittedName>
        <fullName evidence="1">Uncharacterized protein</fullName>
    </submittedName>
</protein>
<sequence length="192" mass="22432">MDQSDIIYTKRQESLKWMKNPGIECFILQDLLSNLILDIKDLRGIISRFLELHDIPEKNNISGICQGLKHWKKMAEEFLSLDVNNSQIKNQIVQIYHDYIYSKQFRGNQDLIKSPYDSVQAMMKAAIHVGWYKIFIVEKGRSPKFLSGPITNMQQKFDNDIRRANRFFKLYQKKAAEKAGIHNLSDCASLLF</sequence>
<organism evidence="1">
    <name type="scientific">Pithovirus LCPAC202</name>
    <dbReference type="NCBI Taxonomy" id="2506592"/>
    <lineage>
        <taxon>Viruses</taxon>
        <taxon>Pithoviruses</taxon>
    </lineage>
</organism>
<name>A0A481Z6N3_9VIRU</name>
<reference evidence="1" key="1">
    <citation type="journal article" date="2019" name="MBio">
        <title>Virus Genomes from Deep Sea Sediments Expand the Ocean Megavirome and Support Independent Origins of Viral Gigantism.</title>
        <authorList>
            <person name="Backstrom D."/>
            <person name="Yutin N."/>
            <person name="Jorgensen S.L."/>
            <person name="Dharamshi J."/>
            <person name="Homa F."/>
            <person name="Zaremba-Niedwiedzka K."/>
            <person name="Spang A."/>
            <person name="Wolf Y.I."/>
            <person name="Koonin E.V."/>
            <person name="Ettema T.J."/>
        </authorList>
    </citation>
    <scope>NUCLEOTIDE SEQUENCE</scope>
</reference>
<gene>
    <name evidence="1" type="ORF">LCPAC202_00360</name>
</gene>